<reference evidence="1 2" key="1">
    <citation type="journal article" date="2014" name="PLoS Genet.">
        <title>Analysis of the Phlebiopsis gigantea genome, transcriptome and secretome provides insight into its pioneer colonization strategies of wood.</title>
        <authorList>
            <person name="Hori C."/>
            <person name="Ishida T."/>
            <person name="Igarashi K."/>
            <person name="Samejima M."/>
            <person name="Suzuki H."/>
            <person name="Master E."/>
            <person name="Ferreira P."/>
            <person name="Ruiz-Duenas F.J."/>
            <person name="Held B."/>
            <person name="Canessa P."/>
            <person name="Larrondo L.F."/>
            <person name="Schmoll M."/>
            <person name="Druzhinina I.S."/>
            <person name="Kubicek C.P."/>
            <person name="Gaskell J.A."/>
            <person name="Kersten P."/>
            <person name="St John F."/>
            <person name="Glasner J."/>
            <person name="Sabat G."/>
            <person name="Splinter BonDurant S."/>
            <person name="Syed K."/>
            <person name="Yadav J."/>
            <person name="Mgbeahuruike A.C."/>
            <person name="Kovalchuk A."/>
            <person name="Asiegbu F.O."/>
            <person name="Lackner G."/>
            <person name="Hoffmeister D."/>
            <person name="Rencoret J."/>
            <person name="Gutierrez A."/>
            <person name="Sun H."/>
            <person name="Lindquist E."/>
            <person name="Barry K."/>
            <person name="Riley R."/>
            <person name="Grigoriev I.V."/>
            <person name="Henrissat B."/>
            <person name="Kues U."/>
            <person name="Berka R.M."/>
            <person name="Martinez A.T."/>
            <person name="Covert S.F."/>
            <person name="Blanchette R.A."/>
            <person name="Cullen D."/>
        </authorList>
    </citation>
    <scope>NUCLEOTIDE SEQUENCE [LARGE SCALE GENOMIC DNA]</scope>
    <source>
        <strain evidence="1 2">11061_1 CR5-6</strain>
    </source>
</reference>
<dbReference type="Proteomes" id="UP000053257">
    <property type="component" value="Unassembled WGS sequence"/>
</dbReference>
<evidence type="ECO:0000313" key="1">
    <source>
        <dbReference type="EMBL" id="KIP11256.1"/>
    </source>
</evidence>
<protein>
    <submittedName>
        <fullName evidence="1">Uncharacterized protein</fullName>
    </submittedName>
</protein>
<gene>
    <name evidence="1" type="ORF">PHLGIDRAFT_44719</name>
</gene>
<keyword evidence="2" id="KW-1185">Reference proteome</keyword>
<dbReference type="STRING" id="745531.A0A0C3S5H1"/>
<proteinExistence type="predicted"/>
<dbReference type="AlphaFoldDB" id="A0A0C3S5H1"/>
<evidence type="ECO:0000313" key="2">
    <source>
        <dbReference type="Proteomes" id="UP000053257"/>
    </source>
</evidence>
<feature type="non-terminal residue" evidence="1">
    <location>
        <position position="1"/>
    </location>
</feature>
<organism evidence="1 2">
    <name type="scientific">Phlebiopsis gigantea (strain 11061_1 CR5-6)</name>
    <name type="common">White-rot fungus</name>
    <name type="synonym">Peniophora gigantea</name>
    <dbReference type="NCBI Taxonomy" id="745531"/>
    <lineage>
        <taxon>Eukaryota</taxon>
        <taxon>Fungi</taxon>
        <taxon>Dikarya</taxon>
        <taxon>Basidiomycota</taxon>
        <taxon>Agaricomycotina</taxon>
        <taxon>Agaricomycetes</taxon>
        <taxon>Polyporales</taxon>
        <taxon>Phanerochaetaceae</taxon>
        <taxon>Phlebiopsis</taxon>
    </lineage>
</organism>
<dbReference type="EMBL" id="KN840447">
    <property type="protein sequence ID" value="KIP11256.1"/>
    <property type="molecule type" value="Genomic_DNA"/>
</dbReference>
<accession>A0A0C3S5H1</accession>
<feature type="non-terminal residue" evidence="1">
    <location>
        <position position="277"/>
    </location>
</feature>
<name>A0A0C3S5H1_PHLG1</name>
<dbReference type="HOGENOM" id="CLU_031481_7_0_1"/>
<dbReference type="OrthoDB" id="3147752at2759"/>
<sequence>HEGMKELLRLRSDELRSAQAFIVTADKMAVSDVQRAVHHLNAEIFQLATSLADKWSYRVEYRGKGGKREAQENESFGRVRAIIGGRMIGLLRTVRHDESPYCVQIGLQSCLAVYSASASEHWTVDGEQAKEEAIHDMYTRLKTSEPHSVSRMWRALACRYREQPQSKYSDLASTLARHLTDVLIVSGAEEDFENIHATILSTFSLNLGNVVRHIAGLQQILHESIVSCELKLAISHPDDPFDSSRLEDIGEDPSKDSDREVVCTVDVGLARSEEVHG</sequence>